<dbReference type="AlphaFoldDB" id="A0A0E2E7Q9"/>
<name>A0A0E2E7Q9_TREDN</name>
<feature type="domain" description="Glycosyltransferase subfamily 4-like N-terminal" evidence="2">
    <location>
        <begin position="13"/>
        <end position="169"/>
    </location>
</feature>
<proteinExistence type="predicted"/>
<dbReference type="InterPro" id="IPR001296">
    <property type="entry name" value="Glyco_trans_1"/>
</dbReference>
<feature type="domain" description="Glycosyl transferase family 1" evidence="1">
    <location>
        <begin position="182"/>
        <end position="329"/>
    </location>
</feature>
<dbReference type="GO" id="GO:0016757">
    <property type="term" value="F:glycosyltransferase activity"/>
    <property type="evidence" value="ECO:0007669"/>
    <property type="project" value="InterPro"/>
</dbReference>
<sequence>MKILHIITNTELGGAQTVCISLANMASDEGNTVAVASMNGGYLWDNLSSSVIQFKIKNMIKAIRLLPDLKCYFELKKVINEFAPDIIHLHSSKAGTLGRLAGFKYRKKIIYTVHGFDSIRLHHRIFLPLERFLQRFCGAIVAVSKYDEKKLYKEKITKNIKTIYNGISLNSVDSPKPFDSSSYKKVIMTIARISRQKRFESFLSIASDPVMKDYLFVWVGGSAEKSMDEIKKDYSIPSNVLLLGDYPNASSLLPYCDLFVLFSNYEGLPMTIIEAMAYKKAIVASNVGGISELVDVTNGALIETDDGAVEAIGAILQDDEKKAKMEKASFEKFSKFFTLDIMWKNYRSLYKEITKD</sequence>
<dbReference type="SUPFAM" id="SSF53756">
    <property type="entry name" value="UDP-Glycosyltransferase/glycogen phosphorylase"/>
    <property type="match status" value="1"/>
</dbReference>
<reference evidence="3" key="1">
    <citation type="submission" date="2012-01" db="EMBL/GenBank/DDBJ databases">
        <title>The Genome Sequence of Treponema denticola H-22.</title>
        <authorList>
            <consortium name="The Broad Institute Genome Sequencing Platform"/>
            <person name="Earl A."/>
            <person name="Ward D."/>
            <person name="Feldgarden M."/>
            <person name="Gevers D."/>
            <person name="Blanton J.M."/>
            <person name="Fenno C.J."/>
            <person name="Baranova O.V."/>
            <person name="Mathney J."/>
            <person name="Dewhirst F.E."/>
            <person name="Izard J."/>
            <person name="Young S.K."/>
            <person name="Zeng Q."/>
            <person name="Gargeya S."/>
            <person name="Fitzgerald M."/>
            <person name="Haas B."/>
            <person name="Abouelleil A."/>
            <person name="Alvarado L."/>
            <person name="Arachchi H.M."/>
            <person name="Berlin A."/>
            <person name="Chapman S.B."/>
            <person name="Gearin G."/>
            <person name="Goldberg J."/>
            <person name="Griggs A."/>
            <person name="Gujja S."/>
            <person name="Hansen M."/>
            <person name="Heiman D."/>
            <person name="Howarth C."/>
            <person name="Larimer J."/>
            <person name="Lui A."/>
            <person name="MacDonald P.J.P."/>
            <person name="McCowen C."/>
            <person name="Montmayeur A."/>
            <person name="Murphy C."/>
            <person name="Neiman D."/>
            <person name="Pearson M."/>
            <person name="Priest M."/>
            <person name="Roberts A."/>
            <person name="Saif S."/>
            <person name="Shea T."/>
            <person name="Sisk P."/>
            <person name="Stolte C."/>
            <person name="Sykes S."/>
            <person name="Wortman J."/>
            <person name="Nusbaum C."/>
            <person name="Birren B."/>
        </authorList>
    </citation>
    <scope>NUCLEOTIDE SEQUENCE [LARGE SCALE GENOMIC DNA]</scope>
    <source>
        <strain evidence="3">H-22</strain>
    </source>
</reference>
<dbReference type="Pfam" id="PF00534">
    <property type="entry name" value="Glycos_transf_1"/>
    <property type="match status" value="1"/>
</dbReference>
<dbReference type="PANTHER" id="PTHR45947">
    <property type="entry name" value="SULFOQUINOVOSYL TRANSFERASE SQD2"/>
    <property type="match status" value="1"/>
</dbReference>
<dbReference type="Proteomes" id="UP000011705">
    <property type="component" value="Chromosome"/>
</dbReference>
<evidence type="ECO:0000259" key="2">
    <source>
        <dbReference type="Pfam" id="PF13439"/>
    </source>
</evidence>
<evidence type="ECO:0000313" key="3">
    <source>
        <dbReference type="EMBL" id="EMB36039.1"/>
    </source>
</evidence>
<evidence type="ECO:0008006" key="4">
    <source>
        <dbReference type="Google" id="ProtNLM"/>
    </source>
</evidence>
<comment type="caution">
    <text evidence="3">The sequence shown here is derived from an EMBL/GenBank/DDBJ whole genome shotgun (WGS) entry which is preliminary data.</text>
</comment>
<dbReference type="InterPro" id="IPR050194">
    <property type="entry name" value="Glycosyltransferase_grp1"/>
</dbReference>
<dbReference type="Pfam" id="PF13439">
    <property type="entry name" value="Glyco_transf_4"/>
    <property type="match status" value="1"/>
</dbReference>
<dbReference type="PANTHER" id="PTHR45947:SF3">
    <property type="entry name" value="SULFOQUINOVOSYL TRANSFERASE SQD2"/>
    <property type="match status" value="1"/>
</dbReference>
<dbReference type="HOGENOM" id="CLU_009583_0_3_12"/>
<organism evidence="3">
    <name type="scientific">Treponema denticola H-22</name>
    <dbReference type="NCBI Taxonomy" id="999432"/>
    <lineage>
        <taxon>Bacteria</taxon>
        <taxon>Pseudomonadati</taxon>
        <taxon>Spirochaetota</taxon>
        <taxon>Spirochaetia</taxon>
        <taxon>Spirochaetales</taxon>
        <taxon>Treponemataceae</taxon>
        <taxon>Treponema</taxon>
    </lineage>
</organism>
<accession>A0A0E2E7Q9</accession>
<dbReference type="EMBL" id="AGDV01000001">
    <property type="protein sequence ID" value="EMB36039.1"/>
    <property type="molecule type" value="Genomic_DNA"/>
</dbReference>
<dbReference type="InterPro" id="IPR028098">
    <property type="entry name" value="Glyco_trans_4-like_N"/>
</dbReference>
<evidence type="ECO:0000259" key="1">
    <source>
        <dbReference type="Pfam" id="PF00534"/>
    </source>
</evidence>
<protein>
    <recommendedName>
        <fullName evidence="4">Glycosyltransferase subfamily 4-like N-terminal domain-containing protein</fullName>
    </recommendedName>
</protein>
<dbReference type="Gene3D" id="3.40.50.2000">
    <property type="entry name" value="Glycogen Phosphorylase B"/>
    <property type="match status" value="2"/>
</dbReference>
<dbReference type="PATRIC" id="fig|999432.5.peg.238"/>
<gene>
    <name evidence="3" type="ORF">HMPREF9726_00231</name>
</gene>
<dbReference type="RefSeq" id="WP_002682818.1">
    <property type="nucleotide sequence ID" value="NZ_CM001795.1"/>
</dbReference>